<evidence type="ECO:0000313" key="3">
    <source>
        <dbReference type="EMBL" id="KAF0772539.1"/>
    </source>
</evidence>
<dbReference type="Proteomes" id="UP000478052">
    <property type="component" value="Unassembled WGS sequence"/>
</dbReference>
<feature type="compositionally biased region" description="Basic and acidic residues" evidence="2">
    <location>
        <begin position="625"/>
        <end position="638"/>
    </location>
</feature>
<reference evidence="3 4" key="1">
    <citation type="submission" date="2019-08" db="EMBL/GenBank/DDBJ databases">
        <title>Whole genome of Aphis craccivora.</title>
        <authorList>
            <person name="Voronova N.V."/>
            <person name="Shulinski R.S."/>
            <person name="Bandarenka Y.V."/>
            <person name="Zhorov D.G."/>
            <person name="Warner D."/>
        </authorList>
    </citation>
    <scope>NUCLEOTIDE SEQUENCE [LARGE SCALE GENOMIC DNA]</scope>
    <source>
        <strain evidence="3">180601</strain>
        <tissue evidence="3">Whole Body</tissue>
    </source>
</reference>
<sequence>MENLADKQIRTARALLNLAHSYLHTVNIENSEEESGETETGETDSEEAESEEKEVQEKIKVNKQQIIEEKQNQFDKQFNNKVNMKQQKLEKKTKLEDIPQYFYSDLQQNSNKISAVKIDTEKHEIEQKVANKGHNDKLHKLNIDLPKKCNNILQHKLGVKCEEELIEEEQDELSKKQQKLNKDDQPKIVKDKKYKCNKELIKDSEKEKQEIQIQLQIEAPPMPGAEVDLYLDIQVDSKCHFNELNTSQEIEGSIQNMKKEELQPELNDNMQEQLDNKVQHGMEELQQEDDEETQTNVYEENMDENHKRILQEIESLMRDLQDKEKIKNNINEEEEECDELLATRIAKITKEIEELELDMDQEHDEELERKYNDEFNCMFSAEVKEKFLEKLLLSFKQESAPYYKKIEYLLNTYFPTELGKFNGKISIDPNHSKFNEDLIERSSLNNDKIEKIQGESNNKIDQFIEVEEGLNVNTHTSKEIVEKFDIEMVDLKDEVVQEEFDKENEDEIREDSDVDVEGFDDEGKEGLEWNIQIESELNTDESDRQSLQESEEEVEKLYEDVNVVTEVVDDYEVVESSLVEQHSPIEESASTDNEFSSKDMKQYNREIQQKIDKGQVKSVGNIPELQEKVNEKSDSDKSQKFEDLQLQMELENIQDLDEIPLKLKIQQEQLEEKLHQQMKKFQEEFYKNSKLEYDKEQQLKGNTLNDPVYDKQQKLFYELKDRFQKTKEEYKDLVQQKMIEALQQKVDEKQLLEMKEFPEEFVEPNIEIEDLHKEVLQLERECTELEPEFSYNIPLVVDEKPNNKKTKKVKYNLFDKLHEIHKKKLCFFADSKEWPEKYLYPSCLLDELFDDPTEVSPNFFVITLYSVDVGYSVKISMNKDKPPVETFYSYAEDSILEFVEREQLPPCLLHLFDKADPKLFYNGRVIAEIHNKYHGEELTRVYRILLHPHGLSIQSDLNRIIAQCSPAHCSYEQRLKIESKLIKLNFPVMCMDPSPIAGLTVQLQHQLLSRRTIALNPLKVMNDDSSKFNADILKKWQEDTLAKTKSQKSSSKLVEDTVSDNIIHNLLWKFDFRILSFKLLKLYVFVITETREYSMLLCMNSNVPHAPKMRFKINLETNKLKAYIDVILEILKQQVNPDIIAVRRYKSDDKSVPRSTMCIPSLLNDHIYEPSPADISKLLDELLINIDTSYQSDRQKTEETKRCLKVNKKMESKKKNINFGSSKKLPKNLETNIDQKKKKRVKAFESKKSIPHKVGSSSTNTISADSFSAKGVPLVPSFSNIIPSVPSPTTVINAKSDHKKCLGINDVSLETLFDNTSINSQPPLYNFVRDNNKSKLSSCYDKMKNIKVVKHVHRNAICLKGSEVTINKDKLPVIADITEERFSNEPNITIQETTQVDDNSTTNIDNSSNSQVTSPNSVITLFPSSLNESNNQYQNNDVSFQGINYTSFSNTEDIKAAKRKRSS</sequence>
<feature type="compositionally biased region" description="Low complexity" evidence="2">
    <location>
        <begin position="1397"/>
        <end position="1410"/>
    </location>
</feature>
<evidence type="ECO:0000256" key="1">
    <source>
        <dbReference type="SAM" id="Coils"/>
    </source>
</evidence>
<feature type="coiled-coil region" evidence="1">
    <location>
        <begin position="299"/>
        <end position="365"/>
    </location>
</feature>
<dbReference type="InterPro" id="IPR021950">
    <property type="entry name" value="Spt20"/>
</dbReference>
<feature type="region of interest" description="Disordered" evidence="2">
    <location>
        <begin position="27"/>
        <end position="56"/>
    </location>
</feature>
<dbReference type="GO" id="GO:0003712">
    <property type="term" value="F:transcription coregulator activity"/>
    <property type="evidence" value="ECO:0007669"/>
    <property type="project" value="InterPro"/>
</dbReference>
<evidence type="ECO:0000313" key="4">
    <source>
        <dbReference type="Proteomes" id="UP000478052"/>
    </source>
</evidence>
<feature type="region of interest" description="Disordered" evidence="2">
    <location>
        <begin position="579"/>
        <end position="638"/>
    </location>
</feature>
<name>A0A6G0ZM74_APHCR</name>
<accession>A0A6G0ZM74</accession>
<feature type="compositionally biased region" description="Acidic residues" evidence="2">
    <location>
        <begin position="499"/>
        <end position="523"/>
    </location>
</feature>
<feature type="region of interest" description="Disordered" evidence="2">
    <location>
        <begin position="1394"/>
        <end position="1416"/>
    </location>
</feature>
<gene>
    <name evidence="3" type="ORF">FWK35_00004135</name>
</gene>
<proteinExistence type="predicted"/>
<feature type="compositionally biased region" description="Basic and acidic residues" evidence="2">
    <location>
        <begin position="595"/>
        <end position="615"/>
    </location>
</feature>
<evidence type="ECO:0000256" key="2">
    <source>
        <dbReference type="SAM" id="MobiDB-lite"/>
    </source>
</evidence>
<feature type="region of interest" description="Disordered" evidence="2">
    <location>
        <begin position="499"/>
        <end position="527"/>
    </location>
</feature>
<dbReference type="EMBL" id="VUJU01000163">
    <property type="protein sequence ID" value="KAF0772539.1"/>
    <property type="molecule type" value="Genomic_DNA"/>
</dbReference>
<dbReference type="GO" id="GO:0006357">
    <property type="term" value="P:regulation of transcription by RNA polymerase II"/>
    <property type="evidence" value="ECO:0007669"/>
    <property type="project" value="TreeGrafter"/>
</dbReference>
<dbReference type="OrthoDB" id="1932706at2759"/>
<dbReference type="PANTHER" id="PTHR13526:SF8">
    <property type="entry name" value="TRANSCRIPTION FACTOR SPT20 HOMOLOG"/>
    <property type="match status" value="1"/>
</dbReference>
<keyword evidence="4" id="KW-1185">Reference proteome</keyword>
<comment type="caution">
    <text evidence="3">The sequence shown here is derived from an EMBL/GenBank/DDBJ whole genome shotgun (WGS) entry which is preliminary data.</text>
</comment>
<feature type="compositionally biased region" description="Acidic residues" evidence="2">
    <location>
        <begin position="30"/>
        <end position="52"/>
    </location>
</feature>
<dbReference type="PANTHER" id="PTHR13526">
    <property type="entry name" value="TRANSCRIPTION FACTOR SPT20 HOMOLOG"/>
    <property type="match status" value="1"/>
</dbReference>
<protein>
    <submittedName>
        <fullName evidence="3">Myosin-2 heavy chain-like</fullName>
    </submittedName>
</protein>
<organism evidence="3 4">
    <name type="scientific">Aphis craccivora</name>
    <name type="common">Cowpea aphid</name>
    <dbReference type="NCBI Taxonomy" id="307492"/>
    <lineage>
        <taxon>Eukaryota</taxon>
        <taxon>Metazoa</taxon>
        <taxon>Ecdysozoa</taxon>
        <taxon>Arthropoda</taxon>
        <taxon>Hexapoda</taxon>
        <taxon>Insecta</taxon>
        <taxon>Pterygota</taxon>
        <taxon>Neoptera</taxon>
        <taxon>Paraneoptera</taxon>
        <taxon>Hemiptera</taxon>
        <taxon>Sternorrhyncha</taxon>
        <taxon>Aphidomorpha</taxon>
        <taxon>Aphidoidea</taxon>
        <taxon>Aphididae</taxon>
        <taxon>Aphidini</taxon>
        <taxon>Aphis</taxon>
        <taxon>Aphis</taxon>
    </lineage>
</organism>
<keyword evidence="1" id="KW-0175">Coiled coil</keyword>
<dbReference type="GO" id="GO:0000124">
    <property type="term" value="C:SAGA complex"/>
    <property type="evidence" value="ECO:0007669"/>
    <property type="project" value="InterPro"/>
</dbReference>